<protein>
    <submittedName>
        <fullName evidence="1">Thioredoxin family protein</fullName>
    </submittedName>
</protein>
<organism evidence="1 2">
    <name type="scientific">Alcaligenes xylosoxydans xylosoxydans</name>
    <name type="common">Achromobacter xylosoxidans</name>
    <dbReference type="NCBI Taxonomy" id="85698"/>
    <lineage>
        <taxon>Bacteria</taxon>
        <taxon>Pseudomonadati</taxon>
        <taxon>Pseudomonadota</taxon>
        <taxon>Betaproteobacteria</taxon>
        <taxon>Burkholderiales</taxon>
        <taxon>Alcaligenaceae</taxon>
        <taxon>Achromobacter</taxon>
    </lineage>
</organism>
<comment type="caution">
    <text evidence="1">The sequence shown here is derived from an EMBL/GenBank/DDBJ whole genome shotgun (WGS) entry which is preliminary data.</text>
</comment>
<dbReference type="Gene3D" id="3.40.30.10">
    <property type="entry name" value="Glutaredoxin"/>
    <property type="match status" value="1"/>
</dbReference>
<dbReference type="InterPro" id="IPR013766">
    <property type="entry name" value="Thioredoxin_domain"/>
</dbReference>
<accession>A0A0D6G7V1</accession>
<dbReference type="EMBL" id="JAPZVI010000041">
    <property type="protein sequence ID" value="MCZ8405475.1"/>
    <property type="molecule type" value="Genomic_DNA"/>
</dbReference>
<dbReference type="SUPFAM" id="SSF52833">
    <property type="entry name" value="Thioredoxin-like"/>
    <property type="match status" value="1"/>
</dbReference>
<evidence type="ECO:0000313" key="1">
    <source>
        <dbReference type="EMBL" id="MCZ8405475.1"/>
    </source>
</evidence>
<dbReference type="CDD" id="cd02947">
    <property type="entry name" value="TRX_family"/>
    <property type="match status" value="1"/>
</dbReference>
<sequence length="127" mass="13919">MTLLVPGSDLTALRAQLAASPKAWLVACFCAAWCDTCEEYKPKLRALSSTLPHHVFAWIDIEDHAELLGEVDVENFPTLLVQVGGRVVFYGPMLPHIGHLERLLESLDEHSAPVTAPLPDLPRLLAA</sequence>
<dbReference type="AlphaFoldDB" id="A0A0D6G7V1"/>
<reference evidence="1" key="1">
    <citation type="submission" date="2022-12" db="EMBL/GenBank/DDBJ databases">
        <authorList>
            <person name="Voronina O.L."/>
            <person name="Kunda M.S."/>
            <person name="Ryzhova N."/>
            <person name="Aksenova E.I."/>
        </authorList>
    </citation>
    <scope>NUCLEOTIDE SEQUENCE</scope>
    <source>
        <strain evidence="1">SCCH136:Ach223948</strain>
    </source>
</reference>
<proteinExistence type="predicted"/>
<accession>A0A0M9INH6</accession>
<evidence type="ECO:0000313" key="2">
    <source>
        <dbReference type="Proteomes" id="UP001141992"/>
    </source>
</evidence>
<gene>
    <name evidence="1" type="ORF">O9570_28790</name>
</gene>
<dbReference type="KEGG" id="axx:ERS451415_01035"/>
<dbReference type="InterPro" id="IPR036249">
    <property type="entry name" value="Thioredoxin-like_sf"/>
</dbReference>
<dbReference type="GeneID" id="75274738"/>
<dbReference type="PROSITE" id="PS51352">
    <property type="entry name" value="THIOREDOXIN_2"/>
    <property type="match status" value="1"/>
</dbReference>
<dbReference type="eggNOG" id="COG0526">
    <property type="taxonomic scope" value="Bacteria"/>
</dbReference>
<name>A0A0D6G7V1_ALCXX</name>
<dbReference type="Pfam" id="PF00085">
    <property type="entry name" value="Thioredoxin"/>
    <property type="match status" value="1"/>
</dbReference>
<dbReference type="RefSeq" id="WP_006389017.1">
    <property type="nucleotide sequence ID" value="NZ_CABIYZ010000007.1"/>
</dbReference>
<dbReference type="Proteomes" id="UP001141992">
    <property type="component" value="Unassembled WGS sequence"/>
</dbReference>